<dbReference type="InterPro" id="IPR050810">
    <property type="entry name" value="Bact_Secretion_Sys_Channel"/>
</dbReference>
<dbReference type="InterPro" id="IPR004846">
    <property type="entry name" value="T2SS/T3SS_dom"/>
</dbReference>
<dbReference type="GO" id="GO:0009306">
    <property type="term" value="P:protein secretion"/>
    <property type="evidence" value="ECO:0007669"/>
    <property type="project" value="InterPro"/>
</dbReference>
<dbReference type="Proteomes" id="UP000231070">
    <property type="component" value="Unassembled WGS sequence"/>
</dbReference>
<proteinExistence type="inferred from homology"/>
<dbReference type="SMART" id="SM00749">
    <property type="entry name" value="BON"/>
    <property type="match status" value="1"/>
</dbReference>
<dbReference type="InterPro" id="IPR014004">
    <property type="entry name" value="Transpt-assoc_nodulatn_dom_bac"/>
</dbReference>
<dbReference type="OrthoDB" id="9775455at2"/>
<evidence type="ECO:0000313" key="4">
    <source>
        <dbReference type="Proteomes" id="UP000231070"/>
    </source>
</evidence>
<evidence type="ECO:0000313" key="3">
    <source>
        <dbReference type="EMBL" id="PIO98436.1"/>
    </source>
</evidence>
<dbReference type="InterPro" id="IPR032789">
    <property type="entry name" value="T2SS-T3SS_pil_N"/>
</dbReference>
<gene>
    <name evidence="3" type="ORF">CJ014_15875</name>
</gene>
<accession>A0A2G9WUP7</accession>
<sequence length="512" mass="53931">MNQAPRPTATAGNPVMNRCLEHFRAKWTPVRVKKMRQFKKIECFRVSMKRANALALTLSFAGLFAAGLAFPLETARAADPAAISSVADIEGRVINLGLNKSMVIDLPEDIRDVLVSNPAVADAVVRNNRKIYLIGMSVGEANIFLFGSGNRQIAHFELVIGRDTVGLESTLADVIPGSHIKAQSLGDSLVLSGTVTSAEAAATAANIAAKFVGSTDKIVNSITVSGSDQVNLRVVIAEVEKNTVRKLGIDMAAAGGVVAAASSPNNLTSNLAGLSSDSTKLFGIGDASTSSALSIGTDHFAAMINALKTQGVVRTLAEPNVTAISGQPAKVVVGGEIPYTLVSNNGNTINFKEYGVILKFTPVVLSSGRISLNINTEVSDIDTSLSSDVPGIKKRGAETTVEVPSGGAIAIGGLLRDNISKTINGTPGLSDLPILGALFKSEAYQRQQTELVVFVTPYLVRPVASSALTRPDQNLNFQADAQSYFLNQINRIYRVNGAASGSYQGRYGFSYD</sequence>
<reference evidence="3 4" key="1">
    <citation type="submission" date="2017-08" db="EMBL/GenBank/DDBJ databases">
        <title>Pleomorphomonas carboxidotrophicus sp. nov., a new mesophilic hydrogenogenic carboxidotroph.</title>
        <authorList>
            <person name="Esquivel-Elizondo S."/>
            <person name="Krajmalnik-Brown R."/>
            <person name="Maldonado J."/>
        </authorList>
    </citation>
    <scope>NUCLEOTIDE SEQUENCE [LARGE SCALE GENOMIC DNA]</scope>
    <source>
        <strain evidence="3 4">SVCO-16</strain>
    </source>
</reference>
<dbReference type="InterPro" id="IPR007055">
    <property type="entry name" value="BON_dom"/>
</dbReference>
<feature type="domain" description="Transport-associated and nodulation" evidence="2">
    <location>
        <begin position="162"/>
        <end position="225"/>
    </location>
</feature>
<dbReference type="InterPro" id="IPR001775">
    <property type="entry name" value="GspD/PilQ"/>
</dbReference>
<protein>
    <recommendedName>
        <fullName evidence="2">Transport-associated and nodulation domain-containing protein</fullName>
    </recommendedName>
</protein>
<name>A0A2G9WUP7_9HYPH</name>
<comment type="caution">
    <text evidence="3">The sequence shown here is derived from an EMBL/GenBank/DDBJ whole genome shotgun (WGS) entry which is preliminary data.</text>
</comment>
<dbReference type="PANTHER" id="PTHR30332:SF17">
    <property type="entry name" value="TYPE IV PILIATION SYSTEM PROTEIN DR_0774-RELATED"/>
    <property type="match status" value="1"/>
</dbReference>
<organism evidence="3 4">
    <name type="scientific">Pleomorphomonas carboxyditropha</name>
    <dbReference type="NCBI Taxonomy" id="2023338"/>
    <lineage>
        <taxon>Bacteria</taxon>
        <taxon>Pseudomonadati</taxon>
        <taxon>Pseudomonadota</taxon>
        <taxon>Alphaproteobacteria</taxon>
        <taxon>Hyphomicrobiales</taxon>
        <taxon>Pleomorphomonadaceae</taxon>
        <taxon>Pleomorphomonas</taxon>
    </lineage>
</organism>
<dbReference type="Pfam" id="PF13629">
    <property type="entry name" value="T2SS-T3SS_pil_N"/>
    <property type="match status" value="1"/>
</dbReference>
<dbReference type="AlphaFoldDB" id="A0A2G9WUP7"/>
<dbReference type="PRINTS" id="PR00811">
    <property type="entry name" value="BCTERIALGSPD"/>
</dbReference>
<dbReference type="EMBL" id="NQVN01000010">
    <property type="protein sequence ID" value="PIO98436.1"/>
    <property type="molecule type" value="Genomic_DNA"/>
</dbReference>
<comment type="similarity">
    <text evidence="1">Belongs to the bacterial secretin family.</text>
</comment>
<dbReference type="Pfam" id="PF04972">
    <property type="entry name" value="BON"/>
    <property type="match status" value="1"/>
</dbReference>
<evidence type="ECO:0000256" key="1">
    <source>
        <dbReference type="RuleBase" id="RU004003"/>
    </source>
</evidence>
<keyword evidence="4" id="KW-1185">Reference proteome</keyword>
<dbReference type="Pfam" id="PF00263">
    <property type="entry name" value="Secretin"/>
    <property type="match status" value="1"/>
</dbReference>
<evidence type="ECO:0000259" key="2">
    <source>
        <dbReference type="SMART" id="SM00749"/>
    </source>
</evidence>
<dbReference type="PANTHER" id="PTHR30332">
    <property type="entry name" value="PROBABLE GENERAL SECRETION PATHWAY PROTEIN D"/>
    <property type="match status" value="1"/>
</dbReference>
<dbReference type="GO" id="GO:0015627">
    <property type="term" value="C:type II protein secretion system complex"/>
    <property type="evidence" value="ECO:0007669"/>
    <property type="project" value="TreeGrafter"/>
</dbReference>